<dbReference type="SUPFAM" id="SSF51905">
    <property type="entry name" value="FAD/NAD(P)-binding domain"/>
    <property type="match status" value="1"/>
</dbReference>
<evidence type="ECO:0000313" key="2">
    <source>
        <dbReference type="EMBL" id="GAW25569.1"/>
    </source>
</evidence>
<dbReference type="OrthoDB" id="429143at2759"/>
<dbReference type="InterPro" id="IPR036188">
    <property type="entry name" value="FAD/NAD-bd_sf"/>
</dbReference>
<dbReference type="PANTHER" id="PTHR13847:SF279">
    <property type="entry name" value="FAD DEPENDENT OXIDOREDUCTASE DOMAIN-CONTAINING PROTEIN-RELATED"/>
    <property type="match status" value="1"/>
</dbReference>
<dbReference type="AlphaFoldDB" id="A0A1S8A6C2"/>
<dbReference type="GO" id="GO:0005737">
    <property type="term" value="C:cytoplasm"/>
    <property type="evidence" value="ECO:0007669"/>
    <property type="project" value="TreeGrafter"/>
</dbReference>
<dbReference type="Proteomes" id="UP000054516">
    <property type="component" value="Unassembled WGS sequence"/>
</dbReference>
<protein>
    <submittedName>
        <fullName evidence="2">Putative FAD dependent oxidoreductase superfamily protein</fullName>
    </submittedName>
</protein>
<dbReference type="Gene3D" id="3.50.50.60">
    <property type="entry name" value="FAD/NAD(P)-binding domain"/>
    <property type="match status" value="1"/>
</dbReference>
<dbReference type="Gene3D" id="3.30.9.10">
    <property type="entry name" value="D-Amino Acid Oxidase, subunit A, domain 2"/>
    <property type="match status" value="1"/>
</dbReference>
<dbReference type="Pfam" id="PF01266">
    <property type="entry name" value="DAO"/>
    <property type="match status" value="1"/>
</dbReference>
<sequence>MREPDALTQLDSTRLYDRPYKMVMHLLAATVEAGVNLQTHTPVHAVLPGADSEGYWTLETARGTTTARRVIFATNAYTSGLLPEYADAILPSRGTCARVVATASKGPPPLPSCGIAVSSPNTMDSYWGARPDGSFIVGGAGSYRDKRELWERNFDDASLIEPAIPFFEQWAAKNLLGWEGAEVKIENVWTGIMGYTPDDLPHVGLVPGKQGLYICAGFIGHGMPNVLLCAKAVAKLLKDGSPLTESRVPACYETSLERLREAHRDLSPWPKEAP</sequence>
<keyword evidence="3" id="KW-1185">Reference proteome</keyword>
<dbReference type="PANTHER" id="PTHR13847">
    <property type="entry name" value="SARCOSINE DEHYDROGENASE-RELATED"/>
    <property type="match status" value="1"/>
</dbReference>
<dbReference type="EMBL" id="DF977454">
    <property type="protein sequence ID" value="GAW25569.1"/>
    <property type="molecule type" value="Genomic_DNA"/>
</dbReference>
<proteinExistence type="predicted"/>
<name>A0A1S8A6C2_ROSNE</name>
<dbReference type="OMA" id="GHGMPNV"/>
<gene>
    <name evidence="2" type="ORF">SAMD00023353_0900750</name>
</gene>
<organism evidence="2">
    <name type="scientific">Rosellinia necatrix</name>
    <name type="common">White root-rot fungus</name>
    <dbReference type="NCBI Taxonomy" id="77044"/>
    <lineage>
        <taxon>Eukaryota</taxon>
        <taxon>Fungi</taxon>
        <taxon>Dikarya</taxon>
        <taxon>Ascomycota</taxon>
        <taxon>Pezizomycotina</taxon>
        <taxon>Sordariomycetes</taxon>
        <taxon>Xylariomycetidae</taxon>
        <taxon>Xylariales</taxon>
        <taxon>Xylariaceae</taxon>
        <taxon>Rosellinia</taxon>
    </lineage>
</organism>
<reference evidence="2" key="1">
    <citation type="submission" date="2016-03" db="EMBL/GenBank/DDBJ databases">
        <title>Draft genome sequence of Rosellinia necatrix.</title>
        <authorList>
            <person name="Kanematsu S."/>
        </authorList>
    </citation>
    <scope>NUCLEOTIDE SEQUENCE [LARGE SCALE GENOMIC DNA]</scope>
    <source>
        <strain evidence="2">W97</strain>
    </source>
</reference>
<feature type="domain" description="FAD dependent oxidoreductase" evidence="1">
    <location>
        <begin position="18"/>
        <end position="236"/>
    </location>
</feature>
<evidence type="ECO:0000313" key="3">
    <source>
        <dbReference type="Proteomes" id="UP000054516"/>
    </source>
</evidence>
<accession>A0A1S8A6C2</accession>
<evidence type="ECO:0000259" key="1">
    <source>
        <dbReference type="Pfam" id="PF01266"/>
    </source>
</evidence>
<dbReference type="InterPro" id="IPR006076">
    <property type="entry name" value="FAD-dep_OxRdtase"/>
</dbReference>